<gene>
    <name evidence="1" type="ORF">HB776_08515</name>
</gene>
<reference evidence="2" key="1">
    <citation type="journal article" date="2020" name="Mol. Plant Microbe">
        <title>Rhizobial microsymbionts of the narrowly endemic Oxytropis species growing in Kamchatka are characterized by significant genetic diversity and possess a set of genes that are associated with T3SS and T6SS secretion systems and can affect the development of symbiosis.</title>
        <authorList>
            <person name="Safronova V."/>
            <person name="Guro P."/>
            <person name="Sazanova A."/>
            <person name="Kuznetsova I."/>
            <person name="Belimov A."/>
            <person name="Yakubov V."/>
            <person name="Chirak E."/>
            <person name="Afonin A."/>
            <person name="Gogolev Y."/>
            <person name="Andronov E."/>
            <person name="Tikhonovich I."/>
        </authorList>
    </citation>
    <scope>NUCLEOTIDE SEQUENCE [LARGE SCALE GENOMIC DNA]</scope>
    <source>
        <strain evidence="2">581</strain>
    </source>
</reference>
<name>A0A7G6TWZ4_9BRAD</name>
<accession>A0A7G6TWZ4</accession>
<dbReference type="KEGG" id="trb:HB776_08515"/>
<dbReference type="EMBL" id="CP050292">
    <property type="protein sequence ID" value="QND71276.1"/>
    <property type="molecule type" value="Genomic_DNA"/>
</dbReference>
<evidence type="ECO:0000313" key="2">
    <source>
        <dbReference type="Proteomes" id="UP000515291"/>
    </source>
</evidence>
<organism evidence="1 2">
    <name type="scientific">Tardiphaga robiniae</name>
    <dbReference type="NCBI Taxonomy" id="943830"/>
    <lineage>
        <taxon>Bacteria</taxon>
        <taxon>Pseudomonadati</taxon>
        <taxon>Pseudomonadota</taxon>
        <taxon>Alphaproteobacteria</taxon>
        <taxon>Hyphomicrobiales</taxon>
        <taxon>Nitrobacteraceae</taxon>
        <taxon>Tardiphaga</taxon>
    </lineage>
</organism>
<proteinExistence type="predicted"/>
<evidence type="ECO:0000313" key="1">
    <source>
        <dbReference type="EMBL" id="QND71276.1"/>
    </source>
</evidence>
<evidence type="ECO:0008006" key="3">
    <source>
        <dbReference type="Google" id="ProtNLM"/>
    </source>
</evidence>
<dbReference type="AlphaFoldDB" id="A0A7G6TWZ4"/>
<protein>
    <recommendedName>
        <fullName evidence="3">Apea-like HEPN domain-containing protein</fullName>
    </recommendedName>
</protein>
<dbReference type="RefSeq" id="WP_184516845.1">
    <property type="nucleotide sequence ID" value="NZ_CP050292.1"/>
</dbReference>
<sequence length="176" mass="19750">MEEGEDLSQLHSGLLIMIGSALLAIQTTEKAIQLVTTFVLRSDAAITGEQLIAQSEADQKRTMGYLLARIRDRVSIDPHFDRTLSEFTRRRNMLAHSLSDIPGWDTETLRGLQSGWRFIHELLAMNNVVLGVFTGLIRAWESQNGYDHGLAADLEFTKLVDEKYTPLVDSIFSAKT</sequence>
<dbReference type="Proteomes" id="UP000515291">
    <property type="component" value="Chromosome"/>
</dbReference>